<evidence type="ECO:0000313" key="2">
    <source>
        <dbReference type="EMBL" id="BCL58511.1"/>
    </source>
</evidence>
<reference evidence="7" key="3">
    <citation type="submission" date="2020-09" db="EMBL/GenBank/DDBJ databases">
        <title>Complete genome sequencing of Faecalibacillus intestinalis strain 14EGH31.</title>
        <authorList>
            <person name="Sakamoto M."/>
            <person name="Murakami T."/>
            <person name="Mori H."/>
        </authorList>
    </citation>
    <scope>NUCLEOTIDE SEQUENCE [LARGE SCALE GENOMIC DNA]</scope>
    <source>
        <strain evidence="7">14EGH31</strain>
    </source>
</reference>
<feature type="transmembrane region" description="Helical" evidence="1">
    <location>
        <begin position="56"/>
        <end position="76"/>
    </location>
</feature>
<name>A0A2T3FN14_9FIRM</name>
<dbReference type="Pfam" id="PF05437">
    <property type="entry name" value="AzlD"/>
    <property type="match status" value="1"/>
</dbReference>
<dbReference type="AlphaFoldDB" id="A0A2T3FN14"/>
<dbReference type="EMBL" id="JANGBO010000011">
    <property type="protein sequence ID" value="MCQ5062332.1"/>
    <property type="molecule type" value="Genomic_DNA"/>
</dbReference>
<reference evidence="5 6" key="1">
    <citation type="journal article" date="2019" name="Int. J. Syst. Evol. Microbiol.">
        <title>Faecalibacillus intestinalis gen. nov., sp. nov. and Faecalibacillus faecis sp. nov., isolated from human faeces.</title>
        <authorList>
            <person name="Seo B."/>
            <person name="Jeon K."/>
            <person name="Baek I."/>
            <person name="Lee Y.M."/>
            <person name="Baek K."/>
            <person name="Ko G."/>
        </authorList>
    </citation>
    <scope>NUCLEOTIDE SEQUENCE [LARGE SCALE GENOMIC DNA]</scope>
    <source>
        <strain evidence="5 6">SNUG30099</strain>
    </source>
</reference>
<protein>
    <submittedName>
        <fullName evidence="5">AzlD domain-containing protein</fullName>
    </submittedName>
</protein>
<dbReference type="Proteomes" id="UP000593842">
    <property type="component" value="Chromosome"/>
</dbReference>
<dbReference type="KEGG" id="fit:Fi14EGH31_22230"/>
<reference evidence="4" key="5">
    <citation type="submission" date="2022-06" db="EMBL/GenBank/DDBJ databases">
        <title>Isolation of gut microbiota from human fecal samples.</title>
        <authorList>
            <person name="Pamer E.G."/>
            <person name="Barat B."/>
            <person name="Waligurski E."/>
            <person name="Medina S."/>
            <person name="Paddock L."/>
            <person name="Mostad J."/>
        </authorList>
    </citation>
    <scope>NUCLEOTIDE SEQUENCE</scope>
    <source>
        <strain evidence="4">DFI.6.24</strain>
    </source>
</reference>
<evidence type="ECO:0000313" key="6">
    <source>
        <dbReference type="Proteomes" id="UP000240974"/>
    </source>
</evidence>
<evidence type="ECO:0000313" key="3">
    <source>
        <dbReference type="EMBL" id="MCB8560887.1"/>
    </source>
</evidence>
<reference evidence="2" key="2">
    <citation type="journal article" date="2020" name="Microbiol. Resour. Announc.">
        <title>Complete Genome Sequence of Faecalibacillus intestinalis JCM 34082, Isolated from Feces from a Healthy Japanese Female.</title>
        <authorList>
            <person name="Sakamoto M."/>
            <person name="Ikeyama N."/>
            <person name="Toyoda A."/>
            <person name="Murakami T."/>
            <person name="Mori H."/>
            <person name="Ohkuma M."/>
        </authorList>
    </citation>
    <scope>NUCLEOTIDE SEQUENCE</scope>
    <source>
        <strain evidence="2">14EGH31</strain>
    </source>
</reference>
<keyword evidence="1" id="KW-0812">Transmembrane</keyword>
<feature type="transmembrane region" description="Helical" evidence="1">
    <location>
        <begin position="6"/>
        <end position="27"/>
    </location>
</feature>
<dbReference type="EMBL" id="AP024085">
    <property type="protein sequence ID" value="BCL58511.1"/>
    <property type="molecule type" value="Genomic_DNA"/>
</dbReference>
<reference evidence="3" key="4">
    <citation type="submission" date="2021-10" db="EMBL/GenBank/DDBJ databases">
        <title>Collection of gut derived symbiotic bacterial strains cultured from healthy donors.</title>
        <authorList>
            <person name="Lin H."/>
            <person name="Littmann E."/>
            <person name="Kohout C."/>
            <person name="Pamer E.G."/>
        </authorList>
    </citation>
    <scope>NUCLEOTIDE SEQUENCE</scope>
    <source>
        <strain evidence="3">DFI.5.2</strain>
    </source>
</reference>
<proteinExistence type="predicted"/>
<dbReference type="Proteomes" id="UP001204814">
    <property type="component" value="Unassembled WGS sequence"/>
</dbReference>
<dbReference type="GeneID" id="70580661"/>
<evidence type="ECO:0000313" key="4">
    <source>
        <dbReference type="EMBL" id="MCQ5062332.1"/>
    </source>
</evidence>
<dbReference type="EMBL" id="JAJDKQ010000003">
    <property type="protein sequence ID" value="MCB8560887.1"/>
    <property type="molecule type" value="Genomic_DNA"/>
</dbReference>
<accession>A0A2T3FN14</accession>
<evidence type="ECO:0000313" key="5">
    <source>
        <dbReference type="EMBL" id="PST36660.1"/>
    </source>
</evidence>
<dbReference type="InterPro" id="IPR008407">
    <property type="entry name" value="Brnchd-chn_aa_trnsp_AzlD"/>
</dbReference>
<sequence>MDKQFYIYLAIMSLITYAIRAIPLVFINKKITNPTIQSFLDYIPYTVLAAMTFPDIFYSTGHLISGIVATIIIIYASYKELSLIQVACIGCFVVVMIELIL</sequence>
<dbReference type="RefSeq" id="WP_022000660.1">
    <property type="nucleotide sequence ID" value="NZ_AP024085.1"/>
</dbReference>
<evidence type="ECO:0000313" key="7">
    <source>
        <dbReference type="Proteomes" id="UP000593842"/>
    </source>
</evidence>
<dbReference type="Proteomes" id="UP000240974">
    <property type="component" value="Unassembled WGS sequence"/>
</dbReference>
<organism evidence="5 6">
    <name type="scientific">Faecalibacillus intestinalis</name>
    <dbReference type="NCBI Taxonomy" id="1982626"/>
    <lineage>
        <taxon>Bacteria</taxon>
        <taxon>Bacillati</taxon>
        <taxon>Bacillota</taxon>
        <taxon>Erysipelotrichia</taxon>
        <taxon>Erysipelotrichales</taxon>
        <taxon>Coprobacillaceae</taxon>
        <taxon>Faecalibacillus</taxon>
    </lineage>
</organism>
<keyword evidence="6" id="KW-1185">Reference proteome</keyword>
<gene>
    <name evidence="5" type="ORF">C7U54_12985</name>
    <name evidence="2" type="ORF">Fi14EGH31_22230</name>
    <name evidence="3" type="ORF">LJD74_02545</name>
    <name evidence="4" type="ORF">NE542_10945</name>
</gene>
<keyword evidence="1" id="KW-0472">Membrane</keyword>
<dbReference type="EMBL" id="PYLQ01000026">
    <property type="protein sequence ID" value="PST36660.1"/>
    <property type="molecule type" value="Genomic_DNA"/>
</dbReference>
<dbReference type="Proteomes" id="UP001197827">
    <property type="component" value="Unassembled WGS sequence"/>
</dbReference>
<keyword evidence="1" id="KW-1133">Transmembrane helix</keyword>
<evidence type="ECO:0000256" key="1">
    <source>
        <dbReference type="SAM" id="Phobius"/>
    </source>
</evidence>
<feature type="transmembrane region" description="Helical" evidence="1">
    <location>
        <begin position="82"/>
        <end position="100"/>
    </location>
</feature>